<keyword evidence="4" id="KW-1185">Reference proteome</keyword>
<reference evidence="5" key="1">
    <citation type="submission" date="2025-08" db="UniProtKB">
        <authorList>
            <consortium name="RefSeq"/>
        </authorList>
    </citation>
    <scope>IDENTIFICATION</scope>
</reference>
<keyword evidence="2" id="KW-0472">Membrane</keyword>
<feature type="transmembrane region" description="Helical" evidence="2">
    <location>
        <begin position="169"/>
        <end position="189"/>
    </location>
</feature>
<dbReference type="Proteomes" id="UP000694888">
    <property type="component" value="Unplaced"/>
</dbReference>
<feature type="transmembrane region" description="Helical" evidence="2">
    <location>
        <begin position="126"/>
        <end position="149"/>
    </location>
</feature>
<evidence type="ECO:0000256" key="3">
    <source>
        <dbReference type="SAM" id="SignalP"/>
    </source>
</evidence>
<keyword evidence="3" id="KW-0732">Signal</keyword>
<proteinExistence type="predicted"/>
<dbReference type="SUPFAM" id="SSF81321">
    <property type="entry name" value="Family A G protein-coupled receptor-like"/>
    <property type="match status" value="1"/>
</dbReference>
<organism evidence="4 5">
    <name type="scientific">Aplysia californica</name>
    <name type="common">California sea hare</name>
    <dbReference type="NCBI Taxonomy" id="6500"/>
    <lineage>
        <taxon>Eukaryota</taxon>
        <taxon>Metazoa</taxon>
        <taxon>Spiralia</taxon>
        <taxon>Lophotrochozoa</taxon>
        <taxon>Mollusca</taxon>
        <taxon>Gastropoda</taxon>
        <taxon>Heterobranchia</taxon>
        <taxon>Euthyneura</taxon>
        <taxon>Tectipleura</taxon>
        <taxon>Aplysiida</taxon>
        <taxon>Aplysioidea</taxon>
        <taxon>Aplysiidae</taxon>
        <taxon>Aplysia</taxon>
    </lineage>
</organism>
<feature type="chain" id="PRO_5047355824" evidence="3">
    <location>
        <begin position="20"/>
        <end position="208"/>
    </location>
</feature>
<protein>
    <submittedName>
        <fullName evidence="5">Uncharacterized protein LOC106011293</fullName>
    </submittedName>
</protein>
<name>A0ABM0ZWC6_APLCA</name>
<dbReference type="PANTHER" id="PTHR46641">
    <property type="entry name" value="FMRFAMIDE RECEPTOR-RELATED"/>
    <property type="match status" value="1"/>
</dbReference>
<feature type="compositionally biased region" description="Basic and acidic residues" evidence="1">
    <location>
        <begin position="48"/>
        <end position="74"/>
    </location>
</feature>
<evidence type="ECO:0000256" key="2">
    <source>
        <dbReference type="SAM" id="Phobius"/>
    </source>
</evidence>
<gene>
    <name evidence="5" type="primary">LOC106011293</name>
</gene>
<keyword evidence="2" id="KW-1133">Transmembrane helix</keyword>
<feature type="signal peptide" evidence="3">
    <location>
        <begin position="1"/>
        <end position="19"/>
    </location>
</feature>
<dbReference type="GeneID" id="106011293"/>
<evidence type="ECO:0000313" key="4">
    <source>
        <dbReference type="Proteomes" id="UP000694888"/>
    </source>
</evidence>
<sequence length="208" mass="23966">MTTLYQVIVLICTQVMVIGLKRSSEFRKGKETVDKATGNCKSAQVPQRRTDSQSRENGETFESRTQDHPAEDYPKFNREHQTADHPMKDHKTNRQNRIQIKTHEMTDTQTKDSSLTLQNRRVIKTVSALAIIFLVCNATRMAGVYTYILSNPDLNVFKRCNNVMDLVKIFIFLFQVINSSANTLVYYHFNPGFRKIFRSVFCRCGKSG</sequence>
<dbReference type="RefSeq" id="XP_012935886.1">
    <property type="nucleotide sequence ID" value="XM_013080432.1"/>
</dbReference>
<evidence type="ECO:0000313" key="5">
    <source>
        <dbReference type="RefSeq" id="XP_012935886.1"/>
    </source>
</evidence>
<dbReference type="Gene3D" id="1.20.1070.10">
    <property type="entry name" value="Rhodopsin 7-helix transmembrane proteins"/>
    <property type="match status" value="1"/>
</dbReference>
<keyword evidence="2" id="KW-0812">Transmembrane</keyword>
<evidence type="ECO:0000256" key="1">
    <source>
        <dbReference type="SAM" id="MobiDB-lite"/>
    </source>
</evidence>
<accession>A0ABM0ZWC6</accession>
<feature type="region of interest" description="Disordered" evidence="1">
    <location>
        <begin position="27"/>
        <end position="74"/>
    </location>
</feature>
<dbReference type="PANTHER" id="PTHR46641:SF2">
    <property type="entry name" value="FMRFAMIDE RECEPTOR"/>
    <property type="match status" value="1"/>
</dbReference>
<dbReference type="InterPro" id="IPR052954">
    <property type="entry name" value="GPCR-Ligand_Int"/>
</dbReference>